<gene>
    <name evidence="18" type="ORF">AFUS01_LOCUS44402</name>
</gene>
<protein>
    <recommendedName>
        <fullName evidence="6">Phenylalanine--tRNA ligase beta subunit</fullName>
        <ecNumber evidence="5">6.1.1.20</ecNumber>
    </recommendedName>
    <alternativeName>
        <fullName evidence="15">Phenylalanyl-tRNA synthetase beta subunit</fullName>
    </alternativeName>
</protein>
<evidence type="ECO:0000256" key="7">
    <source>
        <dbReference type="ARBA" id="ARBA00022490"/>
    </source>
</evidence>
<dbReference type="InterPro" id="IPR045060">
    <property type="entry name" value="Phe-tRNA-ligase_IIc_bsu"/>
</dbReference>
<dbReference type="SMART" id="SM00874">
    <property type="entry name" value="B5"/>
    <property type="match status" value="1"/>
</dbReference>
<dbReference type="GO" id="GO:0000287">
    <property type="term" value="F:magnesium ion binding"/>
    <property type="evidence" value="ECO:0007669"/>
    <property type="project" value="InterPro"/>
</dbReference>
<keyword evidence="9" id="KW-0479">Metal-binding</keyword>
<organism evidence="18 19">
    <name type="scientific">Allacma fusca</name>
    <dbReference type="NCBI Taxonomy" id="39272"/>
    <lineage>
        <taxon>Eukaryota</taxon>
        <taxon>Metazoa</taxon>
        <taxon>Ecdysozoa</taxon>
        <taxon>Arthropoda</taxon>
        <taxon>Hexapoda</taxon>
        <taxon>Collembola</taxon>
        <taxon>Symphypleona</taxon>
        <taxon>Sminthuridae</taxon>
        <taxon>Allacma</taxon>
    </lineage>
</organism>
<comment type="subcellular location">
    <subcellularLocation>
        <location evidence="2">Cytoplasm</location>
    </subcellularLocation>
</comment>
<dbReference type="InterPro" id="IPR040659">
    <property type="entry name" value="PhetRS_B1"/>
</dbReference>
<evidence type="ECO:0000256" key="6">
    <source>
        <dbReference type="ARBA" id="ARBA00017032"/>
    </source>
</evidence>
<dbReference type="GO" id="GO:0006432">
    <property type="term" value="P:phenylalanyl-tRNA aminoacylation"/>
    <property type="evidence" value="ECO:0007669"/>
    <property type="project" value="InterPro"/>
</dbReference>
<dbReference type="EC" id="6.1.1.20" evidence="5"/>
<comment type="similarity">
    <text evidence="3">Belongs to the phenylalanyl-tRNA synthetase beta subunit family. Type 2 subfamily.</text>
</comment>
<dbReference type="Pfam" id="PF18262">
    <property type="entry name" value="PhetRS_B1"/>
    <property type="match status" value="1"/>
</dbReference>
<dbReference type="InterPro" id="IPR005147">
    <property type="entry name" value="tRNA_synthase_B5-dom"/>
</dbReference>
<keyword evidence="19" id="KW-1185">Reference proteome</keyword>
<accession>A0A8J2M8H8</accession>
<evidence type="ECO:0000256" key="2">
    <source>
        <dbReference type="ARBA" id="ARBA00004496"/>
    </source>
</evidence>
<evidence type="ECO:0000256" key="4">
    <source>
        <dbReference type="ARBA" id="ARBA00011209"/>
    </source>
</evidence>
<keyword evidence="11" id="KW-0067">ATP-binding</keyword>
<evidence type="ECO:0000256" key="14">
    <source>
        <dbReference type="ARBA" id="ARBA00023146"/>
    </source>
</evidence>
<name>A0A8J2M8H8_9HEXA</name>
<sequence>MDKICFEFGIELDDIVEAEPPSTGVEYKIDIPANRYDLLCVEGIANALAVFLQLKGAPELKRYEPEGTILETKVLSSTAGVRPYIVTAAVRNVNMTKGLYDSLIDLQEKLHHNICRKRTLVAIGVHDLDSLTPPFIYSAVKPQDIKFKPLNQQKEFVADELMEFYQKDTHLKPYLHIIKDKPLYPLVSDSKGVVLSLPPIINGDHSKVSLATKNLFIECTATDLYKAQVVLDTMVVLLSEYSDRQWETEATRVVYESTKKAHLYPSLEYRSEVVDVNEANRTVGISIEADVMAKSLSRMGLDSSVLGVDKINVKIPPTRHDIIHQCDIMEDVAISYGYSNIIPQLPPAATVAAQNSLNKLTSQLREIVAQAGFTEALTFSLCSMEDECEKLLQPRQEKEKVLARIANPKTQDFQVARNSLLPGLLKTVHANKRMQLPLQLFEISDVVTLDSQTDTGARNVRKFCAIHYNKTPAFETIHGLLDRVMQVLEVKYPEDYRLTADDDPTYFPGRCAVVEYRGKRIGKLGVLHPKVLQNFDCNMLCSAVEIEIEDFL</sequence>
<keyword evidence="8" id="KW-0436">Ligase</keyword>
<dbReference type="PANTHER" id="PTHR10947">
    <property type="entry name" value="PHENYLALANYL-TRNA SYNTHETASE BETA CHAIN AND LEUCINE-RICH REPEAT-CONTAINING PROTEIN 47"/>
    <property type="match status" value="1"/>
</dbReference>
<proteinExistence type="inferred from homology"/>
<evidence type="ECO:0000256" key="3">
    <source>
        <dbReference type="ARBA" id="ARBA00007438"/>
    </source>
</evidence>
<evidence type="ECO:0000256" key="13">
    <source>
        <dbReference type="ARBA" id="ARBA00022917"/>
    </source>
</evidence>
<evidence type="ECO:0000256" key="15">
    <source>
        <dbReference type="ARBA" id="ARBA00033189"/>
    </source>
</evidence>
<dbReference type="InterPro" id="IPR005146">
    <property type="entry name" value="B3/B4_tRNA-bd"/>
</dbReference>
<dbReference type="Proteomes" id="UP000708208">
    <property type="component" value="Unassembled WGS sequence"/>
</dbReference>
<evidence type="ECO:0000256" key="12">
    <source>
        <dbReference type="ARBA" id="ARBA00022842"/>
    </source>
</evidence>
<keyword evidence="7" id="KW-0963">Cytoplasm</keyword>
<comment type="caution">
    <text evidence="18">The sequence shown here is derived from an EMBL/GenBank/DDBJ whole genome shotgun (WGS) entry which is preliminary data.</text>
</comment>
<dbReference type="InterPro" id="IPR041616">
    <property type="entry name" value="PheRS_beta_core"/>
</dbReference>
<dbReference type="Pfam" id="PF17759">
    <property type="entry name" value="tRNA_synthFbeta"/>
    <property type="match status" value="1"/>
</dbReference>
<keyword evidence="13" id="KW-0648">Protein biosynthesis</keyword>
<dbReference type="GO" id="GO:0004826">
    <property type="term" value="F:phenylalanine-tRNA ligase activity"/>
    <property type="evidence" value="ECO:0007669"/>
    <property type="project" value="UniProtKB-EC"/>
</dbReference>
<dbReference type="FunFam" id="3.50.40.10:FF:000002">
    <property type="entry name" value="phenylalanine--tRNA ligase beta subunit"/>
    <property type="match status" value="1"/>
</dbReference>
<comment type="subunit">
    <text evidence="4">Tetramer of two alpha and two beta subunits.</text>
</comment>
<dbReference type="SMART" id="SM00873">
    <property type="entry name" value="B3_4"/>
    <property type="match status" value="1"/>
</dbReference>
<dbReference type="GO" id="GO:0009328">
    <property type="term" value="C:phenylalanine-tRNA ligase complex"/>
    <property type="evidence" value="ECO:0007669"/>
    <property type="project" value="TreeGrafter"/>
</dbReference>
<dbReference type="GO" id="GO:0003723">
    <property type="term" value="F:RNA binding"/>
    <property type="evidence" value="ECO:0007669"/>
    <property type="project" value="InterPro"/>
</dbReference>
<dbReference type="EMBL" id="CAJVCH010570457">
    <property type="protein sequence ID" value="CAG7834966.1"/>
    <property type="molecule type" value="Genomic_DNA"/>
</dbReference>
<dbReference type="OrthoDB" id="1698572at2759"/>
<evidence type="ECO:0000256" key="10">
    <source>
        <dbReference type="ARBA" id="ARBA00022741"/>
    </source>
</evidence>
<keyword evidence="10" id="KW-0547">Nucleotide-binding</keyword>
<dbReference type="GO" id="GO:0005524">
    <property type="term" value="F:ATP binding"/>
    <property type="evidence" value="ECO:0007669"/>
    <property type="project" value="UniProtKB-KW"/>
</dbReference>
<dbReference type="Pfam" id="PF03484">
    <property type="entry name" value="B5"/>
    <property type="match status" value="1"/>
</dbReference>
<comment type="cofactor">
    <cofactor evidence="1">
        <name>Mg(2+)</name>
        <dbReference type="ChEBI" id="CHEBI:18420"/>
    </cofactor>
</comment>
<dbReference type="NCBIfam" id="TIGR00471">
    <property type="entry name" value="pheT_arch"/>
    <property type="match status" value="1"/>
</dbReference>
<feature type="domain" description="B5" evidence="17">
    <location>
        <begin position="267"/>
        <end position="343"/>
    </location>
</feature>
<evidence type="ECO:0000256" key="9">
    <source>
        <dbReference type="ARBA" id="ARBA00022723"/>
    </source>
</evidence>
<dbReference type="FunFam" id="3.30.930.10:FF:000032">
    <property type="entry name" value="Phenylalanine--tRNA ligase beta subunit"/>
    <property type="match status" value="1"/>
</dbReference>
<keyword evidence="12" id="KW-0460">Magnesium</keyword>
<evidence type="ECO:0000256" key="1">
    <source>
        <dbReference type="ARBA" id="ARBA00001946"/>
    </source>
</evidence>
<evidence type="ECO:0000259" key="17">
    <source>
        <dbReference type="PROSITE" id="PS51483"/>
    </source>
</evidence>
<evidence type="ECO:0000313" key="18">
    <source>
        <dbReference type="EMBL" id="CAG7834966.1"/>
    </source>
</evidence>
<reference evidence="18" key="1">
    <citation type="submission" date="2021-06" db="EMBL/GenBank/DDBJ databases">
        <authorList>
            <person name="Hodson N. C."/>
            <person name="Mongue J. A."/>
            <person name="Jaron S. K."/>
        </authorList>
    </citation>
    <scope>NUCLEOTIDE SEQUENCE</scope>
</reference>
<dbReference type="PANTHER" id="PTHR10947:SF0">
    <property type="entry name" value="PHENYLALANINE--TRNA LIGASE BETA SUBUNIT"/>
    <property type="match status" value="1"/>
</dbReference>
<keyword evidence="14" id="KW-0030">Aminoacyl-tRNA synthetase</keyword>
<evidence type="ECO:0000256" key="11">
    <source>
        <dbReference type="ARBA" id="ARBA00022840"/>
    </source>
</evidence>
<evidence type="ECO:0000256" key="5">
    <source>
        <dbReference type="ARBA" id="ARBA00012814"/>
    </source>
</evidence>
<dbReference type="Pfam" id="PF03483">
    <property type="entry name" value="B3_4"/>
    <property type="match status" value="1"/>
</dbReference>
<dbReference type="PROSITE" id="PS51483">
    <property type="entry name" value="B5"/>
    <property type="match status" value="1"/>
</dbReference>
<dbReference type="AlphaFoldDB" id="A0A8J2M8H8"/>
<evidence type="ECO:0000256" key="16">
    <source>
        <dbReference type="ARBA" id="ARBA00049255"/>
    </source>
</evidence>
<evidence type="ECO:0000256" key="8">
    <source>
        <dbReference type="ARBA" id="ARBA00022598"/>
    </source>
</evidence>
<comment type="catalytic activity">
    <reaction evidence="16">
        <text>tRNA(Phe) + L-phenylalanine + ATP = L-phenylalanyl-tRNA(Phe) + AMP + diphosphate + H(+)</text>
        <dbReference type="Rhea" id="RHEA:19413"/>
        <dbReference type="Rhea" id="RHEA-COMP:9668"/>
        <dbReference type="Rhea" id="RHEA-COMP:9699"/>
        <dbReference type="ChEBI" id="CHEBI:15378"/>
        <dbReference type="ChEBI" id="CHEBI:30616"/>
        <dbReference type="ChEBI" id="CHEBI:33019"/>
        <dbReference type="ChEBI" id="CHEBI:58095"/>
        <dbReference type="ChEBI" id="CHEBI:78442"/>
        <dbReference type="ChEBI" id="CHEBI:78531"/>
        <dbReference type="ChEBI" id="CHEBI:456215"/>
        <dbReference type="EC" id="6.1.1.20"/>
    </reaction>
</comment>
<evidence type="ECO:0000313" key="19">
    <source>
        <dbReference type="Proteomes" id="UP000708208"/>
    </source>
</evidence>
<dbReference type="InterPro" id="IPR004531">
    <property type="entry name" value="Phe-tRNA-synth_IIc_bsu_arc_euk"/>
</dbReference>
<dbReference type="CDD" id="cd00769">
    <property type="entry name" value="PheRS_beta_core"/>
    <property type="match status" value="1"/>
</dbReference>